<sequence length="84" mass="8439">MKFSMVLVPILAGFGLAGVVRQREESAANAADVADAANAANAADSVNAADVTNSIEAATDAEVCCNTTPCFIGCPVNGVFVLCC</sequence>
<evidence type="ECO:0000313" key="3">
    <source>
        <dbReference type="Proteomes" id="UP000197666"/>
    </source>
</evidence>
<dbReference type="EMBL" id="NKJJ02000009">
    <property type="protein sequence ID" value="TPR03019.1"/>
    <property type="molecule type" value="Genomic_DNA"/>
</dbReference>
<feature type="chain" id="PRO_5015076490" evidence="1">
    <location>
        <begin position="18"/>
        <end position="84"/>
    </location>
</feature>
<protein>
    <submittedName>
        <fullName evidence="2">Fungal Zn(2)-Cys(6) binuclear cluster domain family protein</fullName>
    </submittedName>
</protein>
<name>A0A254UHS8_ASPNG</name>
<dbReference type="VEuPathDB" id="FungiDB:ASPNIDRAFT2_1173222"/>
<reference evidence="3" key="1">
    <citation type="submission" date="2018-10" db="EMBL/GenBank/DDBJ databases">
        <title>FDA dAtabase for Regulatory Grade micrObial Sequences (FDA-ARGOS): Supporting development and validation of Infectious Disease Dx tests.</title>
        <authorList>
            <person name="Kerrigan L."/>
            <person name="Tallon L."/>
            <person name="Sadzewicz L."/>
            <person name="Sengamalay N."/>
            <person name="Ott S."/>
            <person name="Godinez A."/>
            <person name="Nagaraj S."/>
            <person name="Vavikolanu K."/>
            <person name="Nadendla S."/>
            <person name="George J."/>
            <person name="Sichtig H."/>
        </authorList>
    </citation>
    <scope>NUCLEOTIDE SEQUENCE [LARGE SCALE GENOMIC DNA]</scope>
    <source>
        <strain evidence="3">FDAARGOS_311</strain>
    </source>
</reference>
<keyword evidence="1" id="KW-0732">Signal</keyword>
<dbReference type="Proteomes" id="UP000197666">
    <property type="component" value="Unassembled WGS sequence"/>
</dbReference>
<dbReference type="VEuPathDB" id="FungiDB:ATCC64974_30650"/>
<dbReference type="OrthoDB" id="4500540at2759"/>
<accession>A0A254UHS8</accession>
<dbReference type="VEuPathDB" id="FungiDB:M747DRAFT_303517"/>
<dbReference type="AlphaFoldDB" id="A0A254UHS8"/>
<evidence type="ECO:0000313" key="2">
    <source>
        <dbReference type="EMBL" id="TPR03019.1"/>
    </source>
</evidence>
<dbReference type="VEuPathDB" id="FungiDB:An15g02560"/>
<evidence type="ECO:0000256" key="1">
    <source>
        <dbReference type="SAM" id="SignalP"/>
    </source>
</evidence>
<comment type="caution">
    <text evidence="2">The sequence shown here is derived from an EMBL/GenBank/DDBJ whole genome shotgun (WGS) entry which is preliminary data.</text>
</comment>
<proteinExistence type="predicted"/>
<feature type="signal peptide" evidence="1">
    <location>
        <begin position="1"/>
        <end position="17"/>
    </location>
</feature>
<gene>
    <name evidence="2" type="ORF">CAN33_0012850</name>
</gene>
<organism evidence="2 3">
    <name type="scientific">Aspergillus niger</name>
    <dbReference type="NCBI Taxonomy" id="5061"/>
    <lineage>
        <taxon>Eukaryota</taxon>
        <taxon>Fungi</taxon>
        <taxon>Dikarya</taxon>
        <taxon>Ascomycota</taxon>
        <taxon>Pezizomycotina</taxon>
        <taxon>Eurotiomycetes</taxon>
        <taxon>Eurotiomycetidae</taxon>
        <taxon>Eurotiales</taxon>
        <taxon>Aspergillaceae</taxon>
        <taxon>Aspergillus</taxon>
        <taxon>Aspergillus subgen. Circumdati</taxon>
    </lineage>
</organism>